<feature type="domain" description="Pyrrolo-quinoline quinone repeat" evidence="2">
    <location>
        <begin position="85"/>
        <end position="200"/>
    </location>
</feature>
<gene>
    <name evidence="3" type="ORF">DCP75_08560</name>
</gene>
<feature type="chain" id="PRO_5017774273" evidence="1">
    <location>
        <begin position="20"/>
        <end position="201"/>
    </location>
</feature>
<dbReference type="PROSITE" id="PS51257">
    <property type="entry name" value="PROKAR_LIPOPROTEIN"/>
    <property type="match status" value="1"/>
</dbReference>
<dbReference type="SUPFAM" id="SSF50998">
    <property type="entry name" value="Quinoprotein alcohol dehydrogenase-like"/>
    <property type="match status" value="1"/>
</dbReference>
<dbReference type="Proteomes" id="UP000259273">
    <property type="component" value="Unassembled WGS sequence"/>
</dbReference>
<dbReference type="SMART" id="SM00564">
    <property type="entry name" value="PQQ"/>
    <property type="match status" value="3"/>
</dbReference>
<dbReference type="InterPro" id="IPR002372">
    <property type="entry name" value="PQQ_rpt_dom"/>
</dbReference>
<dbReference type="Pfam" id="PF13360">
    <property type="entry name" value="PQQ_2"/>
    <property type="match status" value="1"/>
</dbReference>
<dbReference type="EMBL" id="DMND01000117">
    <property type="protein sequence ID" value="HAN27753.1"/>
    <property type="molecule type" value="Genomic_DNA"/>
</dbReference>
<evidence type="ECO:0000313" key="3">
    <source>
        <dbReference type="EMBL" id="HAN27753.1"/>
    </source>
</evidence>
<dbReference type="InterPro" id="IPR011047">
    <property type="entry name" value="Quinoprotein_ADH-like_sf"/>
</dbReference>
<sequence>MRVAVTRWSVLLLCMLALGGCSTIKGWFEIDDDEDPRQPVELEKFEQTVKAKRLWSTGVGDGQGDGLYRIEPVIGDGRIYAASADGEVKALDVTNGKRVWDADLELPISGGVGLYENSLFLGASDGFVIRLDASNGDLVWRAAVTGEVLAPPQGNGKVVVAQTYDGKLHGLDFATGERLWTYDSNMPVLTIRGTSTPILQG</sequence>
<feature type="signal peptide" evidence="1">
    <location>
        <begin position="1"/>
        <end position="19"/>
    </location>
</feature>
<name>A0A3C1KMQ5_9GAMM</name>
<dbReference type="PANTHER" id="PTHR34512">
    <property type="entry name" value="CELL SURFACE PROTEIN"/>
    <property type="match status" value="1"/>
</dbReference>
<dbReference type="InterPro" id="IPR018391">
    <property type="entry name" value="PQQ_b-propeller_rpt"/>
</dbReference>
<dbReference type="InterPro" id="IPR015943">
    <property type="entry name" value="WD40/YVTN_repeat-like_dom_sf"/>
</dbReference>
<keyword evidence="1" id="KW-0732">Signal</keyword>
<feature type="non-terminal residue" evidence="3">
    <location>
        <position position="201"/>
    </location>
</feature>
<accession>A0A3C1KMQ5</accession>
<dbReference type="Gene3D" id="2.130.10.10">
    <property type="entry name" value="YVTN repeat-like/Quinoprotein amine dehydrogenase"/>
    <property type="match status" value="1"/>
</dbReference>
<evidence type="ECO:0000313" key="4">
    <source>
        <dbReference type="Proteomes" id="UP000259273"/>
    </source>
</evidence>
<comment type="caution">
    <text evidence="3">The sequence shown here is derived from an EMBL/GenBank/DDBJ whole genome shotgun (WGS) entry which is preliminary data.</text>
</comment>
<dbReference type="AlphaFoldDB" id="A0A3C1KMQ5"/>
<organism evidence="3 4">
    <name type="scientific">Haliea salexigens</name>
    <dbReference type="NCBI Taxonomy" id="287487"/>
    <lineage>
        <taxon>Bacteria</taxon>
        <taxon>Pseudomonadati</taxon>
        <taxon>Pseudomonadota</taxon>
        <taxon>Gammaproteobacteria</taxon>
        <taxon>Cellvibrionales</taxon>
        <taxon>Halieaceae</taxon>
        <taxon>Haliea</taxon>
    </lineage>
</organism>
<dbReference type="PANTHER" id="PTHR34512:SF30">
    <property type="entry name" value="OUTER MEMBRANE PROTEIN ASSEMBLY FACTOR BAMB"/>
    <property type="match status" value="1"/>
</dbReference>
<reference evidence="3 4" key="1">
    <citation type="journal article" date="2018" name="Nat. Biotechnol.">
        <title>A standardized bacterial taxonomy based on genome phylogeny substantially revises the tree of life.</title>
        <authorList>
            <person name="Parks D.H."/>
            <person name="Chuvochina M."/>
            <person name="Waite D.W."/>
            <person name="Rinke C."/>
            <person name="Skarshewski A."/>
            <person name="Chaumeil P.A."/>
            <person name="Hugenholtz P."/>
        </authorList>
    </citation>
    <scope>NUCLEOTIDE SEQUENCE [LARGE SCALE GENOMIC DNA]</scope>
    <source>
        <strain evidence="3">UBA9158</strain>
    </source>
</reference>
<evidence type="ECO:0000259" key="2">
    <source>
        <dbReference type="Pfam" id="PF13360"/>
    </source>
</evidence>
<proteinExistence type="predicted"/>
<evidence type="ECO:0000256" key="1">
    <source>
        <dbReference type="SAM" id="SignalP"/>
    </source>
</evidence>
<protein>
    <submittedName>
        <fullName evidence="3">Outer membrane protein assembly factor BamB</fullName>
    </submittedName>
</protein>